<reference evidence="2" key="1">
    <citation type="journal article" date="2021" name="Genome Biol. Evol.">
        <title>A High-Quality Reference Genome for a Parasitic Bivalve with Doubly Uniparental Inheritance (Bivalvia: Unionida).</title>
        <authorList>
            <person name="Smith C.H."/>
        </authorList>
    </citation>
    <scope>NUCLEOTIDE SEQUENCE</scope>
    <source>
        <strain evidence="2">CHS0354</strain>
    </source>
</reference>
<dbReference type="Proteomes" id="UP001195483">
    <property type="component" value="Unassembled WGS sequence"/>
</dbReference>
<feature type="signal peptide" evidence="1">
    <location>
        <begin position="1"/>
        <end position="18"/>
    </location>
</feature>
<keyword evidence="3" id="KW-1185">Reference proteome</keyword>
<comment type="caution">
    <text evidence="2">The sequence shown here is derived from an EMBL/GenBank/DDBJ whole genome shotgun (WGS) entry which is preliminary data.</text>
</comment>
<accession>A0AAE0VFN0</accession>
<name>A0AAE0VFN0_9BIVA</name>
<dbReference type="EMBL" id="JAEAOA010001115">
    <property type="protein sequence ID" value="KAK3576539.1"/>
    <property type="molecule type" value="Genomic_DNA"/>
</dbReference>
<evidence type="ECO:0000313" key="3">
    <source>
        <dbReference type="Proteomes" id="UP001195483"/>
    </source>
</evidence>
<reference evidence="2" key="3">
    <citation type="submission" date="2023-05" db="EMBL/GenBank/DDBJ databases">
        <authorList>
            <person name="Smith C.H."/>
        </authorList>
    </citation>
    <scope>NUCLEOTIDE SEQUENCE</scope>
    <source>
        <strain evidence="2">CHS0354</strain>
        <tissue evidence="2">Mantle</tissue>
    </source>
</reference>
<feature type="chain" id="PRO_5041949559" description="Secreted protein" evidence="1">
    <location>
        <begin position="19"/>
        <end position="110"/>
    </location>
</feature>
<reference evidence="2" key="2">
    <citation type="journal article" date="2021" name="Genome Biol. Evol.">
        <title>Developing a high-quality reference genome for a parasitic bivalve with doubly uniparental inheritance (Bivalvia: Unionida).</title>
        <authorList>
            <person name="Smith C.H."/>
        </authorList>
    </citation>
    <scope>NUCLEOTIDE SEQUENCE</scope>
    <source>
        <strain evidence="2">CHS0354</strain>
        <tissue evidence="2">Mantle</tissue>
    </source>
</reference>
<sequence length="110" mass="12468">MDLKQTIVVLLLTVALFADVIISRPRTSSSETDIISAETILLEALVGLEQQRTHGASGNHQRHNRNDRPRRHTLTGTMALMETCLKQPARCRELIEKSRRNDVQVIIIEK</sequence>
<protein>
    <recommendedName>
        <fullName evidence="4">Secreted protein</fullName>
    </recommendedName>
</protein>
<evidence type="ECO:0000313" key="2">
    <source>
        <dbReference type="EMBL" id="KAK3576539.1"/>
    </source>
</evidence>
<gene>
    <name evidence="2" type="ORF">CHS0354_018046</name>
</gene>
<keyword evidence="1" id="KW-0732">Signal</keyword>
<evidence type="ECO:0008006" key="4">
    <source>
        <dbReference type="Google" id="ProtNLM"/>
    </source>
</evidence>
<dbReference type="AlphaFoldDB" id="A0AAE0VFN0"/>
<organism evidence="2 3">
    <name type="scientific">Potamilus streckersoni</name>
    <dbReference type="NCBI Taxonomy" id="2493646"/>
    <lineage>
        <taxon>Eukaryota</taxon>
        <taxon>Metazoa</taxon>
        <taxon>Spiralia</taxon>
        <taxon>Lophotrochozoa</taxon>
        <taxon>Mollusca</taxon>
        <taxon>Bivalvia</taxon>
        <taxon>Autobranchia</taxon>
        <taxon>Heteroconchia</taxon>
        <taxon>Palaeoheterodonta</taxon>
        <taxon>Unionida</taxon>
        <taxon>Unionoidea</taxon>
        <taxon>Unionidae</taxon>
        <taxon>Ambleminae</taxon>
        <taxon>Lampsilini</taxon>
        <taxon>Potamilus</taxon>
    </lineage>
</organism>
<proteinExistence type="predicted"/>
<evidence type="ECO:0000256" key="1">
    <source>
        <dbReference type="SAM" id="SignalP"/>
    </source>
</evidence>